<dbReference type="GO" id="GO:0042910">
    <property type="term" value="F:xenobiotic transmembrane transporter activity"/>
    <property type="evidence" value="ECO:0007669"/>
    <property type="project" value="InterPro"/>
</dbReference>
<feature type="transmembrane region" description="Helical" evidence="13">
    <location>
        <begin position="160"/>
        <end position="178"/>
    </location>
</feature>
<dbReference type="InterPro" id="IPR002528">
    <property type="entry name" value="MATE_fam"/>
</dbReference>
<keyword evidence="11 13" id="KW-0472">Membrane</keyword>
<dbReference type="GO" id="GO:0015297">
    <property type="term" value="F:antiporter activity"/>
    <property type="evidence" value="ECO:0007669"/>
    <property type="project" value="UniProtKB-KW"/>
</dbReference>
<evidence type="ECO:0000256" key="1">
    <source>
        <dbReference type="ARBA" id="ARBA00003408"/>
    </source>
</evidence>
<evidence type="ECO:0000256" key="12">
    <source>
        <dbReference type="ARBA" id="ARBA00031636"/>
    </source>
</evidence>
<keyword evidence="9 13" id="KW-1133">Transmembrane helix</keyword>
<dbReference type="PIRSF" id="PIRSF006603">
    <property type="entry name" value="DinF"/>
    <property type="match status" value="1"/>
</dbReference>
<dbReference type="CDD" id="cd13138">
    <property type="entry name" value="MATE_yoeA_like"/>
    <property type="match status" value="1"/>
</dbReference>
<dbReference type="Pfam" id="PF01554">
    <property type="entry name" value="MatE"/>
    <property type="match status" value="2"/>
</dbReference>
<feature type="transmembrane region" description="Helical" evidence="13">
    <location>
        <begin position="416"/>
        <end position="434"/>
    </location>
</feature>
<protein>
    <recommendedName>
        <fullName evidence="4">Probable multidrug resistance protein NorM</fullName>
    </recommendedName>
    <alternativeName>
        <fullName evidence="12">Multidrug-efflux transporter</fullName>
    </alternativeName>
</protein>
<comment type="caution">
    <text evidence="14">The sequence shown here is derived from an EMBL/GenBank/DDBJ whole genome shotgun (WGS) entry which is preliminary data.</text>
</comment>
<dbReference type="Proteomes" id="UP000030993">
    <property type="component" value="Unassembled WGS sequence"/>
</dbReference>
<dbReference type="EMBL" id="JSCE01000186">
    <property type="protein sequence ID" value="KHM51570.1"/>
    <property type="molecule type" value="Genomic_DNA"/>
</dbReference>
<dbReference type="GO" id="GO:0006811">
    <property type="term" value="P:monoatomic ion transport"/>
    <property type="evidence" value="ECO:0007669"/>
    <property type="project" value="UniProtKB-KW"/>
</dbReference>
<dbReference type="InterPro" id="IPR048279">
    <property type="entry name" value="MdtK-like"/>
</dbReference>
<dbReference type="PANTHER" id="PTHR43298">
    <property type="entry name" value="MULTIDRUG RESISTANCE PROTEIN NORM-RELATED"/>
    <property type="match status" value="1"/>
</dbReference>
<dbReference type="eggNOG" id="COG0534">
    <property type="taxonomic scope" value="Bacteria"/>
</dbReference>
<evidence type="ECO:0000256" key="8">
    <source>
        <dbReference type="ARBA" id="ARBA00022692"/>
    </source>
</evidence>
<evidence type="ECO:0000256" key="9">
    <source>
        <dbReference type="ARBA" id="ARBA00022989"/>
    </source>
</evidence>
<dbReference type="NCBIfam" id="TIGR00797">
    <property type="entry name" value="matE"/>
    <property type="match status" value="1"/>
</dbReference>
<dbReference type="PANTHER" id="PTHR43298:SF2">
    <property type="entry name" value="FMN_FAD EXPORTER YEEO-RELATED"/>
    <property type="match status" value="1"/>
</dbReference>
<gene>
    <name evidence="14" type="ORF">NZ47_09765</name>
</gene>
<comment type="function">
    <text evidence="1">Multidrug efflux pump.</text>
</comment>
<comment type="subcellular location">
    <subcellularLocation>
        <location evidence="2">Cell membrane</location>
        <topology evidence="2">Multi-pass membrane protein</topology>
    </subcellularLocation>
</comment>
<evidence type="ECO:0000313" key="14">
    <source>
        <dbReference type="EMBL" id="KHM51570.1"/>
    </source>
</evidence>
<feature type="transmembrane region" description="Helical" evidence="13">
    <location>
        <begin position="129"/>
        <end position="148"/>
    </location>
</feature>
<feature type="transmembrane region" description="Helical" evidence="13">
    <location>
        <begin position="184"/>
        <end position="208"/>
    </location>
</feature>
<feature type="transmembrane region" description="Helical" evidence="13">
    <location>
        <begin position="311"/>
        <end position="332"/>
    </location>
</feature>
<organism evidence="14 15">
    <name type="scientific">Anaerovibrio lipolyticus</name>
    <dbReference type="NCBI Taxonomy" id="82374"/>
    <lineage>
        <taxon>Bacteria</taxon>
        <taxon>Bacillati</taxon>
        <taxon>Bacillota</taxon>
        <taxon>Negativicutes</taxon>
        <taxon>Selenomonadales</taxon>
        <taxon>Selenomonadaceae</taxon>
        <taxon>Anaerovibrio</taxon>
    </lineage>
</organism>
<comment type="similarity">
    <text evidence="3">Belongs to the multi antimicrobial extrusion (MATE) (TC 2.A.66.1) family.</text>
</comment>
<evidence type="ECO:0000256" key="7">
    <source>
        <dbReference type="ARBA" id="ARBA00022475"/>
    </source>
</evidence>
<accession>A0A0B2JTA4</accession>
<keyword evidence="15" id="KW-1185">Reference proteome</keyword>
<evidence type="ECO:0000313" key="15">
    <source>
        <dbReference type="Proteomes" id="UP000030993"/>
    </source>
</evidence>
<evidence type="ECO:0000256" key="11">
    <source>
        <dbReference type="ARBA" id="ARBA00023136"/>
    </source>
</evidence>
<reference evidence="14 15" key="1">
    <citation type="journal article" date="2013" name="PLoS ONE">
        <title>Identification and characterization of three novel lipases belonging to families II and V from Anaerovibrio lipolyticus 5ST.</title>
        <authorList>
            <person name="Prive F."/>
            <person name="Kaderbhai N.N."/>
            <person name="Girdwood S."/>
            <person name="Worgan H.J."/>
            <person name="Pinloche E."/>
            <person name="Scollan N.D."/>
            <person name="Huws S.A."/>
            <person name="Newbold C.J."/>
        </authorList>
    </citation>
    <scope>NUCLEOTIDE SEQUENCE [LARGE SCALE GENOMIC DNA]</scope>
    <source>
        <strain evidence="14 15">5S</strain>
    </source>
</reference>
<dbReference type="STRING" id="82374.NZ47_09765"/>
<evidence type="ECO:0000256" key="4">
    <source>
        <dbReference type="ARBA" id="ARBA00020268"/>
    </source>
</evidence>
<evidence type="ECO:0000256" key="13">
    <source>
        <dbReference type="SAM" id="Phobius"/>
    </source>
</evidence>
<keyword evidence="5" id="KW-0813">Transport</keyword>
<evidence type="ECO:0000256" key="5">
    <source>
        <dbReference type="ARBA" id="ARBA00022448"/>
    </source>
</evidence>
<feature type="transmembrane region" description="Helical" evidence="13">
    <location>
        <begin position="377"/>
        <end position="396"/>
    </location>
</feature>
<evidence type="ECO:0000256" key="10">
    <source>
        <dbReference type="ARBA" id="ARBA00023065"/>
    </source>
</evidence>
<dbReference type="GO" id="GO:0005886">
    <property type="term" value="C:plasma membrane"/>
    <property type="evidence" value="ECO:0007669"/>
    <property type="project" value="UniProtKB-SubCell"/>
</dbReference>
<evidence type="ECO:0000256" key="6">
    <source>
        <dbReference type="ARBA" id="ARBA00022449"/>
    </source>
</evidence>
<feature type="transmembrane region" description="Helical" evidence="13">
    <location>
        <begin position="52"/>
        <end position="76"/>
    </location>
</feature>
<feature type="transmembrane region" description="Helical" evidence="13">
    <location>
        <begin position="344"/>
        <end position="365"/>
    </location>
</feature>
<feature type="transmembrane region" description="Helical" evidence="13">
    <location>
        <begin position="88"/>
        <end position="109"/>
    </location>
</feature>
<dbReference type="InterPro" id="IPR050222">
    <property type="entry name" value="MATE_MdtK"/>
</dbReference>
<keyword evidence="8 13" id="KW-0812">Transmembrane</keyword>
<dbReference type="AlphaFoldDB" id="A0A0B2JTA4"/>
<name>A0A0B2JTA4_9FIRM</name>
<proteinExistence type="inferred from homology"/>
<keyword evidence="6" id="KW-0050">Antiport</keyword>
<evidence type="ECO:0000256" key="2">
    <source>
        <dbReference type="ARBA" id="ARBA00004651"/>
    </source>
</evidence>
<keyword evidence="7" id="KW-1003">Cell membrane</keyword>
<evidence type="ECO:0000256" key="3">
    <source>
        <dbReference type="ARBA" id="ARBA00010199"/>
    </source>
</evidence>
<keyword evidence="10" id="KW-0406">Ion transport</keyword>
<sequence length="446" mass="48754">MLEGSIWDKILKFAIPLACTSIMQQLFNATDVAVVGQFVGKEALAAVGANAIVINLMLNLVIGLSIGANVVCAMRIGSKDYLRIKKTIHTSIVLAVTSGIVLAIFGVYFAPDILRMVDTPEDIMDQAVLYLRILMGGVPIMLVYNFGASLLRAKGDTKRPLYAMLCAGTINVLLNLFFVTQLGWAVEGVAIATVLASCASASLMIYWLHNEKGPMQLRFDKLWVDKAILIHICKVGLPTGFQGMVFSFSNVIIQVALNNLGAEVVAATAVALNFEFAGFFILQAFSQAATTFVGQNYGAKNIARCRRVIKVTLGISTLITGSVSIAFAVFAYPLSEIFTADPAVLEYAAIRIRYILTFEVINIFIETLSGAMRGVGYSLVPAIACMLGVCVFRIFYVYTVFAEYPTFEVLMAVYPISWSVTVFVIVGLYIHVFNKVEKKLWKKRMA</sequence>